<sequence length="481" mass="53002">MHLKWLSALLVVAPLCAAEPTPSAAAQVPFKVRALMQQQGFSSDALAFIASPLDNPSATLSFQPDRAMQPASTMKLLTSIAALELLGTDYRAKTELRAASPPATKPNQPLVLKGYGATELSYAEAWWLLQQAYQAGLRQMPALWLDRSWISPARQDLEAGYFDESPEAYYNLIPDALFLERAMSLLEYSSDAQHFEARLQPAMAGVTIASDVRLTSQSCALWHHSHLKLQLNRQPEGFALKVSGEFPQHCQRQLYRQLFNRADQSRLMLQQIWQQISGQTELLVIEASNPPPGAEMPATSVLLATQQDPPLAERLRSINKNSDNALTRLLFLALAQQQSNNSQAQAEAQLTQWLHSIGLPPQGLVLDNGSGLSRQERISPRLLASVLQHAWQSPYAPELISSLPLAGVDGTLKNRFKAPGLKQQARLKTGTLRNVVALAGYLKVPGQGDWVLVAMLNHPYASYKGRPVLDALVEALMTDEH</sequence>
<dbReference type="InterPro" id="IPR000667">
    <property type="entry name" value="Peptidase_S13"/>
</dbReference>
<protein>
    <submittedName>
        <fullName evidence="4">D-alanyl-D-alanine carboxypeptidase/D-alanyl-D-alanine-endopeptidase</fullName>
        <ecNumber evidence="4">3.4.16.4</ecNumber>
    </submittedName>
</protein>
<reference evidence="5" key="1">
    <citation type="journal article" date="2019" name="Int. J. Syst. Evol. Microbiol.">
        <title>The Global Catalogue of Microorganisms (GCM) 10K type strain sequencing project: providing services to taxonomists for standard genome sequencing and annotation.</title>
        <authorList>
            <consortium name="The Broad Institute Genomics Platform"/>
            <consortium name="The Broad Institute Genome Sequencing Center for Infectious Disease"/>
            <person name="Wu L."/>
            <person name="Ma J."/>
        </authorList>
    </citation>
    <scope>NUCLEOTIDE SEQUENCE [LARGE SCALE GENOMIC DNA]</scope>
    <source>
        <strain evidence="5">DT28</strain>
    </source>
</reference>
<dbReference type="EC" id="3.4.16.4" evidence="4"/>
<keyword evidence="4" id="KW-0121">Carboxypeptidase</keyword>
<dbReference type="NCBIfam" id="TIGR00666">
    <property type="entry name" value="PBP4"/>
    <property type="match status" value="1"/>
</dbReference>
<organism evidence="4 5">
    <name type="scientific">Rheinheimera marina</name>
    <dbReference type="NCBI Taxonomy" id="1774958"/>
    <lineage>
        <taxon>Bacteria</taxon>
        <taxon>Pseudomonadati</taxon>
        <taxon>Pseudomonadota</taxon>
        <taxon>Gammaproteobacteria</taxon>
        <taxon>Chromatiales</taxon>
        <taxon>Chromatiaceae</taxon>
        <taxon>Rheinheimera</taxon>
    </lineage>
</organism>
<feature type="signal peptide" evidence="3">
    <location>
        <begin position="1"/>
        <end position="17"/>
    </location>
</feature>
<dbReference type="Pfam" id="PF02113">
    <property type="entry name" value="Peptidase_S13"/>
    <property type="match status" value="1"/>
</dbReference>
<dbReference type="Gene3D" id="3.40.710.10">
    <property type="entry name" value="DD-peptidase/beta-lactamase superfamily"/>
    <property type="match status" value="2"/>
</dbReference>
<evidence type="ECO:0000313" key="4">
    <source>
        <dbReference type="EMBL" id="MFC4654262.1"/>
    </source>
</evidence>
<dbReference type="GO" id="GO:0009002">
    <property type="term" value="F:serine-type D-Ala-D-Ala carboxypeptidase activity"/>
    <property type="evidence" value="ECO:0007669"/>
    <property type="project" value="UniProtKB-EC"/>
</dbReference>
<evidence type="ECO:0000256" key="2">
    <source>
        <dbReference type="ARBA" id="ARBA00022801"/>
    </source>
</evidence>
<dbReference type="PANTHER" id="PTHR30023">
    <property type="entry name" value="D-ALANYL-D-ALANINE CARBOXYPEPTIDASE"/>
    <property type="match status" value="1"/>
</dbReference>
<dbReference type="SUPFAM" id="SSF56601">
    <property type="entry name" value="beta-lactamase/transpeptidase-like"/>
    <property type="match status" value="1"/>
</dbReference>
<dbReference type="InterPro" id="IPR012338">
    <property type="entry name" value="Beta-lactam/transpept-like"/>
</dbReference>
<keyword evidence="2 4" id="KW-0378">Hydrolase</keyword>
<name>A0ABV9JIP2_9GAMM</name>
<keyword evidence="3" id="KW-0732">Signal</keyword>
<evidence type="ECO:0000256" key="1">
    <source>
        <dbReference type="ARBA" id="ARBA00006096"/>
    </source>
</evidence>
<dbReference type="EMBL" id="JBHSGB010000005">
    <property type="protein sequence ID" value="MFC4654262.1"/>
    <property type="molecule type" value="Genomic_DNA"/>
</dbReference>
<gene>
    <name evidence="4" type="primary">dacB</name>
    <name evidence="4" type="ORF">ACFO3I_04385</name>
</gene>
<comment type="caution">
    <text evidence="4">The sequence shown here is derived from an EMBL/GenBank/DDBJ whole genome shotgun (WGS) entry which is preliminary data.</text>
</comment>
<comment type="similarity">
    <text evidence="1">Belongs to the peptidase S13 family.</text>
</comment>
<evidence type="ECO:0000256" key="3">
    <source>
        <dbReference type="SAM" id="SignalP"/>
    </source>
</evidence>
<keyword evidence="4" id="KW-0645">Protease</keyword>
<accession>A0ABV9JIP2</accession>
<keyword evidence="5" id="KW-1185">Reference proteome</keyword>
<dbReference type="Proteomes" id="UP001595962">
    <property type="component" value="Unassembled WGS sequence"/>
</dbReference>
<dbReference type="RefSeq" id="WP_377332070.1">
    <property type="nucleotide sequence ID" value="NZ_JBHSGB010000005.1"/>
</dbReference>
<evidence type="ECO:0000313" key="5">
    <source>
        <dbReference type="Proteomes" id="UP001595962"/>
    </source>
</evidence>
<dbReference type="PANTHER" id="PTHR30023:SF0">
    <property type="entry name" value="PENICILLIN-SENSITIVE CARBOXYPEPTIDASE A"/>
    <property type="match status" value="1"/>
</dbReference>
<feature type="chain" id="PRO_5046124299" evidence="3">
    <location>
        <begin position="18"/>
        <end position="481"/>
    </location>
</feature>
<proteinExistence type="inferred from homology"/>
<dbReference type="PRINTS" id="PR00922">
    <property type="entry name" value="DADACBPTASE3"/>
</dbReference>